<dbReference type="Pfam" id="PF02321">
    <property type="entry name" value="OEP"/>
    <property type="match status" value="2"/>
</dbReference>
<dbReference type="Gene3D" id="1.20.1600.10">
    <property type="entry name" value="Outer membrane efflux proteins (OEP)"/>
    <property type="match status" value="1"/>
</dbReference>
<keyword evidence="2" id="KW-0564">Palmitate</keyword>
<dbReference type="PANTHER" id="PTHR30203">
    <property type="entry name" value="OUTER MEMBRANE CATION EFFLUX PROTEIN"/>
    <property type="match status" value="1"/>
</dbReference>
<keyword evidence="2" id="KW-0449">Lipoprotein</keyword>
<protein>
    <submittedName>
        <fullName evidence="3">Uncharacterized protein</fullName>
    </submittedName>
</protein>
<evidence type="ECO:0000256" key="1">
    <source>
        <dbReference type="ARBA" id="ARBA00007613"/>
    </source>
</evidence>
<dbReference type="AlphaFoldDB" id="A0A6G8F215"/>
<comment type="similarity">
    <text evidence="1 2">Belongs to the outer membrane factor (OMF) (TC 1.B.17) family.</text>
</comment>
<keyword evidence="2" id="KW-1134">Transmembrane beta strand</keyword>
<proteinExistence type="inferred from homology"/>
<dbReference type="InterPro" id="IPR003423">
    <property type="entry name" value="OMP_efflux"/>
</dbReference>
<dbReference type="Gene3D" id="2.20.200.10">
    <property type="entry name" value="Outer membrane efflux proteins (OEP)"/>
    <property type="match status" value="1"/>
</dbReference>
<dbReference type="NCBIfam" id="TIGR01845">
    <property type="entry name" value="outer_NodT"/>
    <property type="match status" value="1"/>
</dbReference>
<gene>
    <name evidence="3" type="ORF">PlAlph_0410</name>
</gene>
<keyword evidence="2" id="KW-0472">Membrane</keyword>
<sequence length="464" mass="51878">MRVRLMYGIVPMALLAACSVGPDYKRPEFWDKQALESSLGVVENNYPVSVFWYQAFGDETLNWLVGEALRSSPNVKIALSRLHQARYSLNINRVEYWPTIDANGSYNYAYAPKYAELGDKTSYFRGGLDASWEIDIWGGGRRQTESYMALYKAAADNFNDVLLSMTAEVANTYILLRTMQEQLRISNENLKLQQDILATVQAKYKSGLADDAALHQAEYAVQTTKALIPDLEYQEQAYKNALAILLGRLPDSVDGLELSDINPVAVTFNFDLDRLAEFPLDAVRNRPDVRAAENMLISKNADIGRAVAAMFPSVSISAALGWQGHLFRDLGRSENAAYGYTPAISLPLFHWGALVNQVKLSKSVKEEYVYSYQNALLNAAEEIKNSMVAVEREYEKNTALQKSASSMKKVLSSMKVKYKEGLIEFSDLLSTEQRLLEVQNNLAASRGAVYQKIISFYKAVGGGY</sequence>
<name>A0A6G8F215_9PROT</name>
<dbReference type="SUPFAM" id="SSF56954">
    <property type="entry name" value="Outer membrane efflux proteins (OEP)"/>
    <property type="match status" value="1"/>
</dbReference>
<dbReference type="EMBL" id="MN990728">
    <property type="protein sequence ID" value="QIM10287.1"/>
    <property type="molecule type" value="Genomic_DNA"/>
</dbReference>
<evidence type="ECO:0000256" key="2">
    <source>
        <dbReference type="RuleBase" id="RU362097"/>
    </source>
</evidence>
<dbReference type="PANTHER" id="PTHR30203:SF31">
    <property type="entry name" value="RND EFFLUX SYSTEM, OUTER MEMBRANE LIPOPROTEIN, NODT"/>
    <property type="match status" value="1"/>
</dbReference>
<dbReference type="GO" id="GO:0005886">
    <property type="term" value="C:plasma membrane"/>
    <property type="evidence" value="ECO:0007669"/>
    <property type="project" value="UniProtKB-SubCell"/>
</dbReference>
<dbReference type="InterPro" id="IPR010131">
    <property type="entry name" value="MdtP/NodT-like"/>
</dbReference>
<evidence type="ECO:0000313" key="3">
    <source>
        <dbReference type="EMBL" id="QIM10287.1"/>
    </source>
</evidence>
<accession>A0A6G8F215</accession>
<comment type="subcellular location">
    <subcellularLocation>
        <location evidence="2">Cell membrane</location>
        <topology evidence="2">Lipid-anchor</topology>
    </subcellularLocation>
</comment>
<dbReference type="GO" id="GO:0015562">
    <property type="term" value="F:efflux transmembrane transporter activity"/>
    <property type="evidence" value="ECO:0007669"/>
    <property type="project" value="InterPro"/>
</dbReference>
<keyword evidence="2" id="KW-0812">Transmembrane</keyword>
<organism evidence="3">
    <name type="scientific">uncultured Alphaproteobacteria bacterium</name>
    <dbReference type="NCBI Taxonomy" id="91750"/>
    <lineage>
        <taxon>Bacteria</taxon>
        <taxon>Pseudomonadati</taxon>
        <taxon>Pseudomonadota</taxon>
        <taxon>Alphaproteobacteria</taxon>
        <taxon>environmental samples</taxon>
    </lineage>
</organism>
<reference evidence="3" key="1">
    <citation type="journal article" date="2020" name="J. ISSAAS">
        <title>Lactobacilli and other gastrointestinal microbiota of Peromyscus leucopus, reservoir host for agents of Lyme disease and other zoonoses in North America.</title>
        <authorList>
            <person name="Milovic A."/>
            <person name="Bassam K."/>
            <person name="Shao H."/>
            <person name="Chatzistamou I."/>
            <person name="Tufts D.M."/>
            <person name="Diuk-Wasser M."/>
            <person name="Barbour A.G."/>
        </authorList>
    </citation>
    <scope>NUCLEOTIDE SEQUENCE</scope>
    <source>
        <strain evidence="3">LL90</strain>
    </source>
</reference>
<dbReference type="PROSITE" id="PS51257">
    <property type="entry name" value="PROKAR_LIPOPROTEIN"/>
    <property type="match status" value="1"/>
</dbReference>